<dbReference type="GO" id="GO:0003677">
    <property type="term" value="F:DNA binding"/>
    <property type="evidence" value="ECO:0007669"/>
    <property type="project" value="UniProtKB-KW"/>
</dbReference>
<dbReference type="PANTHER" id="PTHR30591">
    <property type="entry name" value="RECBCD ENZYME SUBUNIT RECC"/>
    <property type="match status" value="1"/>
</dbReference>
<dbReference type="InterPro" id="IPR014017">
    <property type="entry name" value="DNA_helicase_UvrD-like_C"/>
</dbReference>
<dbReference type="InterPro" id="IPR038726">
    <property type="entry name" value="PDDEXK_AddAB-type"/>
</dbReference>
<keyword evidence="13" id="KW-1185">Reference proteome</keyword>
<evidence type="ECO:0000259" key="11">
    <source>
        <dbReference type="PROSITE" id="PS51217"/>
    </source>
</evidence>
<dbReference type="GO" id="GO:0004386">
    <property type="term" value="F:helicase activity"/>
    <property type="evidence" value="ECO:0007669"/>
    <property type="project" value="UniProtKB-KW"/>
</dbReference>
<organism evidence="12 13">
    <name type="scientific">Humisphaera borealis</name>
    <dbReference type="NCBI Taxonomy" id="2807512"/>
    <lineage>
        <taxon>Bacteria</taxon>
        <taxon>Pseudomonadati</taxon>
        <taxon>Planctomycetota</taxon>
        <taxon>Phycisphaerae</taxon>
        <taxon>Tepidisphaerales</taxon>
        <taxon>Tepidisphaeraceae</taxon>
        <taxon>Humisphaera</taxon>
    </lineage>
</organism>
<evidence type="ECO:0000256" key="10">
    <source>
        <dbReference type="SAM" id="MobiDB-lite"/>
    </source>
</evidence>
<dbReference type="Proteomes" id="UP000593765">
    <property type="component" value="Chromosome"/>
</dbReference>
<dbReference type="PROSITE" id="PS51217">
    <property type="entry name" value="UVRD_HELICASE_CTER"/>
    <property type="match status" value="1"/>
</dbReference>
<protein>
    <submittedName>
        <fullName evidence="12">PD-(D/E)XK nuclease family protein</fullName>
    </submittedName>
</protein>
<dbReference type="InterPro" id="IPR049035">
    <property type="entry name" value="ADDB_N"/>
</dbReference>
<evidence type="ECO:0000256" key="9">
    <source>
        <dbReference type="ARBA" id="ARBA00023204"/>
    </source>
</evidence>
<name>A0A7M2WRR1_9BACT</name>
<keyword evidence="6" id="KW-0269">Exonuclease</keyword>
<dbReference type="PANTHER" id="PTHR30591:SF1">
    <property type="entry name" value="RECBCD ENZYME SUBUNIT RECC"/>
    <property type="match status" value="1"/>
</dbReference>
<reference evidence="12 13" key="1">
    <citation type="submission" date="2020-10" db="EMBL/GenBank/DDBJ databases">
        <title>Wide distribution of Phycisphaera-like planctomycetes from WD2101 soil group in peatlands and genome analysis of the first cultivated representative.</title>
        <authorList>
            <person name="Dedysh S.N."/>
            <person name="Beletsky A.V."/>
            <person name="Ivanova A."/>
            <person name="Kulichevskaya I.S."/>
            <person name="Suzina N.E."/>
            <person name="Philippov D.A."/>
            <person name="Rakitin A.L."/>
            <person name="Mardanov A.V."/>
            <person name="Ravin N.V."/>
        </authorList>
    </citation>
    <scope>NUCLEOTIDE SEQUENCE [LARGE SCALE GENOMIC DNA]</scope>
    <source>
        <strain evidence="12 13">M1803</strain>
    </source>
</reference>
<dbReference type="InterPro" id="IPR027417">
    <property type="entry name" value="P-loop_NTPase"/>
</dbReference>
<evidence type="ECO:0000313" key="13">
    <source>
        <dbReference type="Proteomes" id="UP000593765"/>
    </source>
</evidence>
<dbReference type="AlphaFoldDB" id="A0A7M2WRR1"/>
<feature type="domain" description="UvrD-like helicase C-terminal" evidence="11">
    <location>
        <begin position="284"/>
        <end position="621"/>
    </location>
</feature>
<evidence type="ECO:0000313" key="12">
    <source>
        <dbReference type="EMBL" id="QOV88079.1"/>
    </source>
</evidence>
<keyword evidence="2" id="KW-0547">Nucleotide-binding</keyword>
<sequence>MPVQFVVGRAGTGKTYRTLDLVAGHCRSQPLGRPIWLIVPRQATFEYERALVARLGAFARVRVVGMESLGQAVLDEVGGMAMPQVSSAGRQMVIGRLLWRHHDQLRYFGSSARRPGLAASVDAMFDDFERSGQPLTDLGDVIDQFGKSGASPSLHAKLADLRLLYGHYQQYLGQDRLDPEKRRQEITRRLRRAESLNSALVFVDAFYEFTENERLTLAEVAAVAERMEINLTLPPDSAVLGDPKRLPDDLSPFHRTEVAYQRLYRTMQKAGVKIESPLPLHEPRRFQADALKHIEARLWSSDTTASSVAPDPASVDFIEAPDTRTEVQRVAACIGDLLRTDGFRRRDILVLVRGMSDYLHLIHAAFAEHGIPYFADRRRPASHHPLIRFVRAAVWIARDRWSPEAVIALGKTELSGLTQPEADRLENRVREFGITASAWLNETSLGYSRESLPGDEEFEPAAPPPDETDDTLAKAEAAGDVTAVQTTLPPTGRDLNAVRSHLQERLNPLIALLGRTAGPATLRTMAIGVGQVIEAFGVRQTVASWIDAEAERNPEQAGEHEQVWSQLQQLLQEMVEVLGDEEMHPAEFIEVLETGLDGFDLAIPPATLDQVLVGTVDRTRSIDAKAVFVLGLSRGMFPRSHRDGSLLSAPERRELHRRNIAIDADIERKQLDERFLAYVAFTRASHRLIVSRPQASERGAKLDSSEFWDRLRALVPDAPMEQCHQSPMEQLSTPRALVGTMLDWARQLHDANADASSPIANDWRRPLYDWLASRPYTPVAIPFGCHPRMSVTSELESCVAVDRLVNLAWPSLTYSNHPKLSEAVTQQLFAPPLTVSAAQLESFASCPFQHFAGYGLKLSRRPTADISNLELSRIYHDVLQRVIDAVLNTKRNLVELTPDEIAWLVRNWVQPIARQLHGGRFLAEARGHYIVTRVERMLGMIFATMTEQLRRGEFTPIRAAVPFGRDDSKLKSPPIMMPDGSTARLRGQIDRIDKTPTQALAVYDYRMTEQRLSMASVFHGLTLRLLASMMVIDRAGLTMRGRPMLPVAGLTSRLWRNLQDVDHPSEAQDPTTPEFLLASKPRGIIQDTHAKAFDKETEAGNSPVVAMYYKKDGSFGLRETTDIAEEEDFRLLLDFVEGKVAELTGKIAAGEIDVAPYWFEDESPCPRCDFRAVCRFERPVNSYRKLESMKREESLEAMRKKRG</sequence>
<dbReference type="Pfam" id="PF21445">
    <property type="entry name" value="ADDB_N"/>
    <property type="match status" value="1"/>
</dbReference>
<dbReference type="GO" id="GO:0005524">
    <property type="term" value="F:ATP binding"/>
    <property type="evidence" value="ECO:0007669"/>
    <property type="project" value="UniProtKB-KW"/>
</dbReference>
<dbReference type="Pfam" id="PF13361">
    <property type="entry name" value="UvrD_C"/>
    <property type="match status" value="1"/>
</dbReference>
<evidence type="ECO:0000256" key="6">
    <source>
        <dbReference type="ARBA" id="ARBA00022839"/>
    </source>
</evidence>
<keyword evidence="8" id="KW-0238">DNA-binding</keyword>
<keyword evidence="5" id="KW-0347">Helicase</keyword>
<proteinExistence type="predicted"/>
<evidence type="ECO:0000256" key="3">
    <source>
        <dbReference type="ARBA" id="ARBA00022763"/>
    </source>
</evidence>
<keyword evidence="4" id="KW-0378">Hydrolase</keyword>
<dbReference type="EMBL" id="CP063458">
    <property type="protein sequence ID" value="QOV88079.1"/>
    <property type="molecule type" value="Genomic_DNA"/>
</dbReference>
<accession>A0A7M2WRR1</accession>
<dbReference type="GO" id="GO:0006310">
    <property type="term" value="P:DNA recombination"/>
    <property type="evidence" value="ECO:0007669"/>
    <property type="project" value="TreeGrafter"/>
</dbReference>
<dbReference type="GO" id="GO:0006281">
    <property type="term" value="P:DNA repair"/>
    <property type="evidence" value="ECO:0007669"/>
    <property type="project" value="UniProtKB-KW"/>
</dbReference>
<evidence type="ECO:0000256" key="2">
    <source>
        <dbReference type="ARBA" id="ARBA00022741"/>
    </source>
</evidence>
<evidence type="ECO:0000256" key="8">
    <source>
        <dbReference type="ARBA" id="ARBA00023125"/>
    </source>
</evidence>
<dbReference type="SUPFAM" id="SSF52540">
    <property type="entry name" value="P-loop containing nucleoside triphosphate hydrolases"/>
    <property type="match status" value="1"/>
</dbReference>
<keyword evidence="7" id="KW-0067">ATP-binding</keyword>
<evidence type="ECO:0000256" key="5">
    <source>
        <dbReference type="ARBA" id="ARBA00022806"/>
    </source>
</evidence>
<dbReference type="KEGG" id="hbs:IPV69_17665"/>
<gene>
    <name evidence="12" type="ORF">IPV69_17665</name>
</gene>
<dbReference type="Gene3D" id="3.40.50.300">
    <property type="entry name" value="P-loop containing nucleotide triphosphate hydrolases"/>
    <property type="match status" value="4"/>
</dbReference>
<evidence type="ECO:0000256" key="1">
    <source>
        <dbReference type="ARBA" id="ARBA00022722"/>
    </source>
</evidence>
<feature type="region of interest" description="Disordered" evidence="10">
    <location>
        <begin position="450"/>
        <end position="469"/>
    </location>
</feature>
<evidence type="ECO:0000256" key="4">
    <source>
        <dbReference type="ARBA" id="ARBA00022801"/>
    </source>
</evidence>
<keyword evidence="3" id="KW-0227">DNA damage</keyword>
<dbReference type="RefSeq" id="WP_206291047.1">
    <property type="nucleotide sequence ID" value="NZ_CP063458.1"/>
</dbReference>
<dbReference type="GO" id="GO:0004527">
    <property type="term" value="F:exonuclease activity"/>
    <property type="evidence" value="ECO:0007669"/>
    <property type="project" value="UniProtKB-KW"/>
</dbReference>
<evidence type="ECO:0000256" key="7">
    <source>
        <dbReference type="ARBA" id="ARBA00022840"/>
    </source>
</evidence>
<dbReference type="Pfam" id="PF12705">
    <property type="entry name" value="PDDEXK_1"/>
    <property type="match status" value="1"/>
</dbReference>
<keyword evidence="1" id="KW-0540">Nuclease</keyword>
<keyword evidence="9" id="KW-0234">DNA repair</keyword>